<reference evidence="7" key="1">
    <citation type="submission" date="2019-01" db="EMBL/GenBank/DDBJ databases">
        <title>Complete genome of Halorubrum ezzemoulense strain FB21.</title>
        <authorList>
            <person name="Feng Y."/>
            <person name="Louyakis A.S."/>
            <person name="Papke R.T."/>
            <person name="Gogarten J.P."/>
        </authorList>
    </citation>
    <scope>NUCLEOTIDE SEQUENCE [LARGE SCALE GENOMIC DNA]</scope>
    <source>
        <strain evidence="7">Fb21</strain>
    </source>
</reference>
<organism evidence="6 7">
    <name type="scientific">Halorubrum ezzemoulense</name>
    <name type="common">Halorubrum chaoviator</name>
    <dbReference type="NCBI Taxonomy" id="337243"/>
    <lineage>
        <taxon>Archaea</taxon>
        <taxon>Methanobacteriati</taxon>
        <taxon>Methanobacteriota</taxon>
        <taxon>Stenosarchaea group</taxon>
        <taxon>Halobacteria</taxon>
        <taxon>Halobacteriales</taxon>
        <taxon>Haloferacaceae</taxon>
        <taxon>Halorubrum</taxon>
    </lineage>
</organism>
<dbReference type="Proteomes" id="UP000293073">
    <property type="component" value="Chromosome"/>
</dbReference>
<evidence type="ECO:0000313" key="7">
    <source>
        <dbReference type="Proteomes" id="UP000293073"/>
    </source>
</evidence>
<evidence type="ECO:0000256" key="1">
    <source>
        <dbReference type="ARBA" id="ARBA00004651"/>
    </source>
</evidence>
<dbReference type="AlphaFoldDB" id="A0A256KD89"/>
<protein>
    <submittedName>
        <fullName evidence="6">Uncharacterized protein</fullName>
    </submittedName>
</protein>
<keyword evidence="2" id="KW-1003">Cell membrane</keyword>
<evidence type="ECO:0000256" key="2">
    <source>
        <dbReference type="ARBA" id="ARBA00022475"/>
    </source>
</evidence>
<evidence type="ECO:0000256" key="3">
    <source>
        <dbReference type="ARBA" id="ARBA00022692"/>
    </source>
</evidence>
<dbReference type="InterPro" id="IPR050833">
    <property type="entry name" value="Poly_Biosynth_Transport"/>
</dbReference>
<dbReference type="InterPro" id="IPR002797">
    <property type="entry name" value="Polysacc_synth"/>
</dbReference>
<dbReference type="Pfam" id="PF01943">
    <property type="entry name" value="Polysacc_synt"/>
    <property type="match status" value="1"/>
</dbReference>
<evidence type="ECO:0000313" key="6">
    <source>
        <dbReference type="EMBL" id="QAY21070.1"/>
    </source>
</evidence>
<sequence length="469" mass="51376">MNIGKEASKLFTSLGASQIIYFIATAYFASILGPDNIGSFYLFESVLIFTSIFADLGIKGGIKKRISEDGKNSKEFTSGLMLKSIALLVSSLLLIIFSEFVTNYIGLNYFPLVLLSVVIFNLYETVLFAIQGEKKIGVSASMKFINRFVWAFLGIILIIKIGTAIQYLIISYICGTFLALLFGLYYLDVGISIPDRHSFNSIIDYSKYNLISSVSGFSFGWLDVAMLGLLVNPTAVGLYETAWRVTGVIAIIANAISTTIFPAVSEASSHDRLDKVKEITSRSLFTSLYLSIPAVVGLIFISHEILFVIFGSEYTAAASILAILAVHKFLLSINAIVGQALHAINLPSAAAKASGYSTVTNLFLNYIFISRYGAIGAAIATIIAYTLNTLLHYYYLKMYVNISILSTSIKTSSYSAIVVILVLFTKEIFDLYTVFGLSISITITALFYFGVTLSSTKIRTNVFGIWNLD</sequence>
<name>A0A256KD89_HALEZ</name>
<evidence type="ECO:0000256" key="5">
    <source>
        <dbReference type="ARBA" id="ARBA00023136"/>
    </source>
</evidence>
<dbReference type="RefSeq" id="WP_100050340.1">
    <property type="nucleotide sequence ID" value="NZ_CP034940.1"/>
</dbReference>
<gene>
    <name evidence="6" type="ORF">EO776_14140</name>
</gene>
<dbReference type="KEGG" id="hezz:EO776_14140"/>
<dbReference type="PANTHER" id="PTHR30250">
    <property type="entry name" value="PST FAMILY PREDICTED COLANIC ACID TRANSPORTER"/>
    <property type="match status" value="1"/>
</dbReference>
<keyword evidence="4" id="KW-1133">Transmembrane helix</keyword>
<keyword evidence="5" id="KW-0472">Membrane</keyword>
<dbReference type="GeneID" id="301360978"/>
<dbReference type="GO" id="GO:0005886">
    <property type="term" value="C:plasma membrane"/>
    <property type="evidence" value="ECO:0007669"/>
    <property type="project" value="UniProtKB-SubCell"/>
</dbReference>
<dbReference type="PANTHER" id="PTHR30250:SF11">
    <property type="entry name" value="O-ANTIGEN TRANSPORTER-RELATED"/>
    <property type="match status" value="1"/>
</dbReference>
<dbReference type="EMBL" id="CP034940">
    <property type="protein sequence ID" value="QAY21070.1"/>
    <property type="molecule type" value="Genomic_DNA"/>
</dbReference>
<accession>A0A256KD89</accession>
<evidence type="ECO:0000256" key="4">
    <source>
        <dbReference type="ARBA" id="ARBA00022989"/>
    </source>
</evidence>
<comment type="subcellular location">
    <subcellularLocation>
        <location evidence="1">Cell membrane</location>
        <topology evidence="1">Multi-pass membrane protein</topology>
    </subcellularLocation>
</comment>
<keyword evidence="3" id="KW-0812">Transmembrane</keyword>
<proteinExistence type="predicted"/>